<keyword evidence="2" id="KW-0597">Phosphoprotein</keyword>
<protein>
    <submittedName>
        <fullName evidence="4">Malonyl CoA-acyl carrier protein transacylase</fullName>
    </submittedName>
</protein>
<dbReference type="InterPro" id="IPR016036">
    <property type="entry name" value="Malonyl_transacylase_ACP-bd"/>
</dbReference>
<dbReference type="GO" id="GO:0004312">
    <property type="term" value="F:fatty acid synthase activity"/>
    <property type="evidence" value="ECO:0007669"/>
    <property type="project" value="TreeGrafter"/>
</dbReference>
<dbReference type="PANTHER" id="PTHR43775:SF37">
    <property type="entry name" value="SI:DKEY-61P9.11"/>
    <property type="match status" value="1"/>
</dbReference>
<dbReference type="SMART" id="SM00827">
    <property type="entry name" value="PKS_AT"/>
    <property type="match status" value="1"/>
</dbReference>
<dbReference type="GO" id="GO:0006633">
    <property type="term" value="P:fatty acid biosynthetic process"/>
    <property type="evidence" value="ECO:0007669"/>
    <property type="project" value="TreeGrafter"/>
</dbReference>
<sequence length="327" mass="34034">MDVRREVALVFPGQGAQHPRMGADLYGVEPAFTAVMDEFFAAAGADGPPLRDDWLAPEPGPDFDDCGRAQPLLFAVGAALAFAVIARGLRPTVLVGHSVGELAAAAVAGVFSITDGGRVMAARTTAMAATEPGGMLAVAAGVDRIREVLGDLAGHGIAVAAINSPYQTVLSGATAELDAAQRTLAAKVVACRPVKARQAFHSPLCTEAAKHFCEMLGNIRLRPPAITIRSTSTARDVTDAESVTPEFWSAQLTRPVLFWPAMDGLLGSGSRIFLEAGPKGSCASVLHLHPTVQSRTHLVLPLLPAASRGQARQVFDESVSTALSLSA</sequence>
<evidence type="ECO:0000313" key="4">
    <source>
        <dbReference type="EMBL" id="CAG6398431.1"/>
    </source>
</evidence>
<evidence type="ECO:0000256" key="2">
    <source>
        <dbReference type="ARBA" id="ARBA00022553"/>
    </source>
</evidence>
<dbReference type="Proteomes" id="UP001152519">
    <property type="component" value="Unassembled WGS sequence"/>
</dbReference>
<keyword evidence="5" id="KW-1185">Reference proteome</keyword>
<organism evidence="4 5">
    <name type="scientific">Actinacidiphila cocklensis</name>
    <dbReference type="NCBI Taxonomy" id="887465"/>
    <lineage>
        <taxon>Bacteria</taxon>
        <taxon>Bacillati</taxon>
        <taxon>Actinomycetota</taxon>
        <taxon>Actinomycetes</taxon>
        <taxon>Kitasatosporales</taxon>
        <taxon>Streptomycetaceae</taxon>
        <taxon>Actinacidiphila</taxon>
    </lineage>
</organism>
<dbReference type="RefSeq" id="WP_251499805.1">
    <property type="nucleotide sequence ID" value="NZ_CAJSLV010000103.1"/>
</dbReference>
<dbReference type="InterPro" id="IPR014043">
    <property type="entry name" value="Acyl_transferase_dom"/>
</dbReference>
<dbReference type="InterPro" id="IPR001227">
    <property type="entry name" value="Ac_transferase_dom_sf"/>
</dbReference>
<comment type="caution">
    <text evidence="4">The sequence shown here is derived from an EMBL/GenBank/DDBJ whole genome shotgun (WGS) entry which is preliminary data.</text>
</comment>
<reference evidence="4" key="1">
    <citation type="submission" date="2021-05" db="EMBL/GenBank/DDBJ databases">
        <authorList>
            <person name="Arsene-Ploetze F."/>
        </authorList>
    </citation>
    <scope>NUCLEOTIDE SEQUENCE</scope>
    <source>
        <strain evidence="4">DSM 42138</strain>
    </source>
</reference>
<keyword evidence="1" id="KW-0596">Phosphopantetheine</keyword>
<evidence type="ECO:0000313" key="5">
    <source>
        <dbReference type="Proteomes" id="UP001152519"/>
    </source>
</evidence>
<dbReference type="PANTHER" id="PTHR43775">
    <property type="entry name" value="FATTY ACID SYNTHASE"/>
    <property type="match status" value="1"/>
</dbReference>
<proteinExistence type="predicted"/>
<gene>
    <name evidence="4" type="ORF">SCOCK_70114</name>
</gene>
<evidence type="ECO:0000259" key="3">
    <source>
        <dbReference type="SMART" id="SM00827"/>
    </source>
</evidence>
<dbReference type="InterPro" id="IPR016035">
    <property type="entry name" value="Acyl_Trfase/lysoPLipase"/>
</dbReference>
<accession>A0A9W4EB95</accession>
<dbReference type="InterPro" id="IPR050091">
    <property type="entry name" value="PKS_NRPS_Biosynth_Enz"/>
</dbReference>
<evidence type="ECO:0000256" key="1">
    <source>
        <dbReference type="ARBA" id="ARBA00022450"/>
    </source>
</evidence>
<feature type="domain" description="Malonyl-CoA:ACP transacylase (MAT)" evidence="3">
    <location>
        <begin position="10"/>
        <end position="310"/>
    </location>
</feature>
<dbReference type="Gene3D" id="3.40.366.10">
    <property type="entry name" value="Malonyl-Coenzyme A Acyl Carrier Protein, domain 2"/>
    <property type="match status" value="1"/>
</dbReference>
<dbReference type="SUPFAM" id="SSF55048">
    <property type="entry name" value="Probable ACP-binding domain of malonyl-CoA ACP transacylase"/>
    <property type="match status" value="1"/>
</dbReference>
<dbReference type="Pfam" id="PF00698">
    <property type="entry name" value="Acyl_transf_1"/>
    <property type="match status" value="1"/>
</dbReference>
<dbReference type="SUPFAM" id="SSF52151">
    <property type="entry name" value="FabD/lysophospholipase-like"/>
    <property type="match status" value="1"/>
</dbReference>
<name>A0A9W4EB95_9ACTN</name>
<dbReference type="AlphaFoldDB" id="A0A9W4EB95"/>
<dbReference type="EMBL" id="CAJSLV010000103">
    <property type="protein sequence ID" value="CAG6398431.1"/>
    <property type="molecule type" value="Genomic_DNA"/>
</dbReference>